<evidence type="ECO:0000313" key="3">
    <source>
        <dbReference type="EMBL" id="GJN50413.1"/>
    </source>
</evidence>
<dbReference type="Gene3D" id="1.10.3810.10">
    <property type="entry name" value="Biosynthetic peptidoglycan transglycosylase-like"/>
    <property type="match status" value="1"/>
</dbReference>
<organism evidence="2 4">
    <name type="scientific">Pseudomonas tohonis</name>
    <dbReference type="NCBI Taxonomy" id="2725477"/>
    <lineage>
        <taxon>Bacteria</taxon>
        <taxon>Pseudomonadati</taxon>
        <taxon>Pseudomonadota</taxon>
        <taxon>Gammaproteobacteria</taxon>
        <taxon>Pseudomonadales</taxon>
        <taxon>Pseudomonadaceae</taxon>
        <taxon>Pseudomonas</taxon>
    </lineage>
</organism>
<dbReference type="RefSeq" id="WP_173172729.1">
    <property type="nucleotide sequence ID" value="NZ_AP023189.1"/>
</dbReference>
<feature type="domain" description="Glycosyl transferase family 51" evidence="1">
    <location>
        <begin position="94"/>
        <end position="189"/>
    </location>
</feature>
<dbReference type="EMBL" id="BQKM01000001">
    <property type="protein sequence ID" value="GJN50413.1"/>
    <property type="molecule type" value="Genomic_DNA"/>
</dbReference>
<dbReference type="Proteomes" id="UP001054892">
    <property type="component" value="Unassembled WGS sequence"/>
</dbReference>
<dbReference type="EMBL" id="AP023189">
    <property type="protein sequence ID" value="BCG26851.1"/>
    <property type="molecule type" value="Genomic_DNA"/>
</dbReference>
<evidence type="ECO:0000259" key="1">
    <source>
        <dbReference type="Pfam" id="PF00912"/>
    </source>
</evidence>
<dbReference type="InterPro" id="IPR036950">
    <property type="entry name" value="PBP_transglycosylase"/>
</dbReference>
<dbReference type="KEGG" id="ptw:TUM18999_50420"/>
<evidence type="ECO:0000313" key="4">
    <source>
        <dbReference type="Proteomes" id="UP000509383"/>
    </source>
</evidence>
<dbReference type="InterPro" id="IPR001264">
    <property type="entry name" value="Glyco_trans_51"/>
</dbReference>
<proteinExistence type="predicted"/>
<dbReference type="AlphaFoldDB" id="A0A6J4EEM7"/>
<protein>
    <recommendedName>
        <fullName evidence="1">Glycosyl transferase family 51 domain-containing protein</fullName>
    </recommendedName>
</protein>
<dbReference type="Pfam" id="PF00912">
    <property type="entry name" value="Transgly"/>
    <property type="match status" value="1"/>
</dbReference>
<evidence type="ECO:0000313" key="2">
    <source>
        <dbReference type="EMBL" id="BCG26851.1"/>
    </source>
</evidence>
<dbReference type="SUPFAM" id="SSF53955">
    <property type="entry name" value="Lysozyme-like"/>
    <property type="match status" value="1"/>
</dbReference>
<evidence type="ECO:0000313" key="5">
    <source>
        <dbReference type="Proteomes" id="UP001054892"/>
    </source>
</evidence>
<gene>
    <name evidence="2" type="ORF">TUM18999_50420</name>
    <name evidence="3" type="ORF">TUM20286_01650</name>
</gene>
<dbReference type="Proteomes" id="UP000509383">
    <property type="component" value="Chromosome"/>
</dbReference>
<reference evidence="2 4" key="1">
    <citation type="submission" date="2020-05" db="EMBL/GenBank/DDBJ databases">
        <title>Characterization of novel class B3 metallo-beta-lactamase from novel Pseudomonas species.</title>
        <authorList>
            <person name="Yamada K."/>
            <person name="Aoki K."/>
            <person name="Ishii Y."/>
        </authorList>
    </citation>
    <scope>NUCLEOTIDE SEQUENCE [LARGE SCALE GENOMIC DNA]</scope>
    <source>
        <strain evidence="2 4">TUM18999</strain>
        <strain evidence="3 5">TUM20286</strain>
    </source>
</reference>
<accession>A0A6J4EEM7</accession>
<keyword evidence="5" id="KW-1185">Reference proteome</keyword>
<dbReference type="InterPro" id="IPR023346">
    <property type="entry name" value="Lysozyme-like_dom_sf"/>
</dbReference>
<name>A0A6J4EEM7_9PSED</name>
<sequence length="215" mass="23784">MRTRTYTPASIAMAFARWLLQLLLVLLLIPVGAYLLFVVTRFLPAKSELDASLVPYRGPEPHLRMLRGIVWASVQGNPARPTPLHWLDGPDARITGQVARFITAKEDLYRSSLWRHLDGIAWQLSLNISYDPEAMAALWSAQVISPAGKGMEATALHYFERPLRELDCHDLAALVVMVRAPRHFVPGSEASERFIRAAGLEAACGQPVTDSADAS</sequence>